<evidence type="ECO:0000313" key="2">
    <source>
        <dbReference type="Proteomes" id="UP000799764"/>
    </source>
</evidence>
<dbReference type="Proteomes" id="UP000799764">
    <property type="component" value="Unassembled WGS sequence"/>
</dbReference>
<proteinExistence type="predicted"/>
<dbReference type="OrthoDB" id="3751595at2759"/>
<gene>
    <name evidence="1" type="ORF">P171DRAFT_185748</name>
</gene>
<dbReference type="EMBL" id="MU001518">
    <property type="protein sequence ID" value="KAF2437248.1"/>
    <property type="molecule type" value="Genomic_DNA"/>
</dbReference>
<name>A0A9P4P5I0_9PLEO</name>
<comment type="caution">
    <text evidence="1">The sequence shown here is derived from an EMBL/GenBank/DDBJ whole genome shotgun (WGS) entry which is preliminary data.</text>
</comment>
<sequence>MDTTITIAVVHVLATTVSTAITTYLNAPPKPSFRETSGETLYDEDNWARVLDIQDILSLVRPFLNVVKVLDLGPLLAKVQPVPGRNGQRLGTHADAYVSESNSEAPPPYQELPQNSVDYFCTQSYRMAISAERLVEVLKIAASGPTRSSPRAWNLHITASEETDLEVLAIYQSTRRTMLDAHPKSFLAIARNAMNLHDSDILTTVERHF</sequence>
<dbReference type="AlphaFoldDB" id="A0A9P4P5I0"/>
<accession>A0A9P4P5I0</accession>
<organism evidence="1 2">
    <name type="scientific">Karstenula rhodostoma CBS 690.94</name>
    <dbReference type="NCBI Taxonomy" id="1392251"/>
    <lineage>
        <taxon>Eukaryota</taxon>
        <taxon>Fungi</taxon>
        <taxon>Dikarya</taxon>
        <taxon>Ascomycota</taxon>
        <taxon>Pezizomycotina</taxon>
        <taxon>Dothideomycetes</taxon>
        <taxon>Pleosporomycetidae</taxon>
        <taxon>Pleosporales</taxon>
        <taxon>Massarineae</taxon>
        <taxon>Didymosphaeriaceae</taxon>
        <taxon>Karstenula</taxon>
    </lineage>
</organism>
<protein>
    <submittedName>
        <fullName evidence="1">Uncharacterized protein</fullName>
    </submittedName>
</protein>
<reference evidence="1" key="1">
    <citation type="journal article" date="2020" name="Stud. Mycol.">
        <title>101 Dothideomycetes genomes: a test case for predicting lifestyles and emergence of pathogens.</title>
        <authorList>
            <person name="Haridas S."/>
            <person name="Albert R."/>
            <person name="Binder M."/>
            <person name="Bloem J."/>
            <person name="Labutti K."/>
            <person name="Salamov A."/>
            <person name="Andreopoulos B."/>
            <person name="Baker S."/>
            <person name="Barry K."/>
            <person name="Bills G."/>
            <person name="Bluhm B."/>
            <person name="Cannon C."/>
            <person name="Castanera R."/>
            <person name="Culley D."/>
            <person name="Daum C."/>
            <person name="Ezra D."/>
            <person name="Gonzalez J."/>
            <person name="Henrissat B."/>
            <person name="Kuo A."/>
            <person name="Liang C."/>
            <person name="Lipzen A."/>
            <person name="Lutzoni F."/>
            <person name="Magnuson J."/>
            <person name="Mondo S."/>
            <person name="Nolan M."/>
            <person name="Ohm R."/>
            <person name="Pangilinan J."/>
            <person name="Park H.-J."/>
            <person name="Ramirez L."/>
            <person name="Alfaro M."/>
            <person name="Sun H."/>
            <person name="Tritt A."/>
            <person name="Yoshinaga Y."/>
            <person name="Zwiers L.-H."/>
            <person name="Turgeon B."/>
            <person name="Goodwin S."/>
            <person name="Spatafora J."/>
            <person name="Crous P."/>
            <person name="Grigoriev I."/>
        </authorList>
    </citation>
    <scope>NUCLEOTIDE SEQUENCE</scope>
    <source>
        <strain evidence="1">CBS 690.94</strain>
    </source>
</reference>
<keyword evidence="2" id="KW-1185">Reference proteome</keyword>
<evidence type="ECO:0000313" key="1">
    <source>
        <dbReference type="EMBL" id="KAF2437248.1"/>
    </source>
</evidence>